<dbReference type="GO" id="GO:0000270">
    <property type="term" value="P:peptidoglycan metabolic process"/>
    <property type="evidence" value="ECO:0007669"/>
    <property type="project" value="TreeGrafter"/>
</dbReference>
<organism evidence="2 3">
    <name type="scientific">Malikia spinosa</name>
    <dbReference type="NCBI Taxonomy" id="86180"/>
    <lineage>
        <taxon>Bacteria</taxon>
        <taxon>Pseudomonadati</taxon>
        <taxon>Pseudomonadota</taxon>
        <taxon>Betaproteobacteria</taxon>
        <taxon>Burkholderiales</taxon>
        <taxon>Comamonadaceae</taxon>
        <taxon>Malikia</taxon>
    </lineage>
</organism>
<dbReference type="InterPro" id="IPR003848">
    <property type="entry name" value="DUF218"/>
</dbReference>
<feature type="domain" description="DUF218" evidence="1">
    <location>
        <begin position="53"/>
        <end position="224"/>
    </location>
</feature>
<evidence type="ECO:0000313" key="2">
    <source>
        <dbReference type="EMBL" id="PRD68401.1"/>
    </source>
</evidence>
<accession>A0A2S9KD68</accession>
<evidence type="ECO:0000313" key="3">
    <source>
        <dbReference type="Proteomes" id="UP000238326"/>
    </source>
</evidence>
<sequence length="250" mass="27262">MAVALLLRRRWPIWLALSLFWLGSTPWISGHLVRWSEANAVRQAASSMDKARAIVVLSEGRVLAPGPATQSEWNDGDRFWGGIELYQAGKAPWLIFTGGWTPWQPELAPEGEVLQTWAKSQGVPSSAIQITGMAMNTAEEAAAVVALLPKLPSVAVAKPQSILLVTSAFHMPRAQRLFEQAGLTVQPYPVDFKVSASDSFTAMNLLPSAGAWRSTEMAWRELLGRAYYAARLGLSQRHGATDSTPLSNSH</sequence>
<dbReference type="PANTHER" id="PTHR30336">
    <property type="entry name" value="INNER MEMBRANE PROTEIN, PROBABLE PERMEASE"/>
    <property type="match status" value="1"/>
</dbReference>
<proteinExistence type="predicted"/>
<dbReference type="InterPro" id="IPR014729">
    <property type="entry name" value="Rossmann-like_a/b/a_fold"/>
</dbReference>
<evidence type="ECO:0000259" key="1">
    <source>
        <dbReference type="Pfam" id="PF02698"/>
    </source>
</evidence>
<dbReference type="Pfam" id="PF02698">
    <property type="entry name" value="DUF218"/>
    <property type="match status" value="1"/>
</dbReference>
<dbReference type="AlphaFoldDB" id="A0A2S9KD68"/>
<name>A0A2S9KD68_9BURK</name>
<dbReference type="EMBL" id="PVLR01000031">
    <property type="protein sequence ID" value="PRD68401.1"/>
    <property type="molecule type" value="Genomic_DNA"/>
</dbReference>
<comment type="caution">
    <text evidence="2">The sequence shown here is derived from an EMBL/GenBank/DDBJ whole genome shotgun (WGS) entry which is preliminary data.</text>
</comment>
<dbReference type="CDD" id="cd06259">
    <property type="entry name" value="YdcF-like"/>
    <property type="match status" value="1"/>
</dbReference>
<dbReference type="GO" id="GO:0043164">
    <property type="term" value="P:Gram-negative-bacterium-type cell wall biogenesis"/>
    <property type="evidence" value="ECO:0007669"/>
    <property type="project" value="TreeGrafter"/>
</dbReference>
<protein>
    <submittedName>
        <fullName evidence="2">YdcF family protein</fullName>
    </submittedName>
</protein>
<dbReference type="Proteomes" id="UP000238326">
    <property type="component" value="Unassembled WGS sequence"/>
</dbReference>
<dbReference type="OrthoDB" id="9809813at2"/>
<dbReference type="PANTHER" id="PTHR30336:SF4">
    <property type="entry name" value="ENVELOPE BIOGENESIS FACTOR ELYC"/>
    <property type="match status" value="1"/>
</dbReference>
<gene>
    <name evidence="2" type="ORF">C6P61_11450</name>
</gene>
<reference evidence="2 3" key="1">
    <citation type="submission" date="2018-03" db="EMBL/GenBank/DDBJ databases">
        <title>Comparative genomics illustrates the genes involved in a hyperalkaliphilic mechanisms of Serpentinomonas isolated from highly-alkaline calcium-rich serpentinized springs.</title>
        <authorList>
            <person name="Suzuki S."/>
            <person name="Ishii S."/>
            <person name="Walworth N."/>
            <person name="Bird L."/>
            <person name="Kuenen J.G."/>
            <person name="Nealson K.H."/>
        </authorList>
    </citation>
    <scope>NUCLEOTIDE SEQUENCE [LARGE SCALE GENOMIC DNA]</scope>
    <source>
        <strain evidence="2 3">83</strain>
    </source>
</reference>
<dbReference type="GO" id="GO:0005886">
    <property type="term" value="C:plasma membrane"/>
    <property type="evidence" value="ECO:0007669"/>
    <property type="project" value="TreeGrafter"/>
</dbReference>
<keyword evidence="3" id="KW-1185">Reference proteome</keyword>
<dbReference type="InterPro" id="IPR051599">
    <property type="entry name" value="Cell_Envelope_Assoc"/>
</dbReference>
<dbReference type="Gene3D" id="3.40.50.620">
    <property type="entry name" value="HUPs"/>
    <property type="match status" value="1"/>
</dbReference>